<dbReference type="Proteomes" id="UP000698028">
    <property type="component" value="Unassembled WGS sequence"/>
</dbReference>
<keyword evidence="2" id="KW-0288">FMN</keyword>
<dbReference type="PROSITE" id="PS50112">
    <property type="entry name" value="PAS"/>
    <property type="match status" value="1"/>
</dbReference>
<dbReference type="PANTHER" id="PTHR47429">
    <property type="entry name" value="PROTEIN TWIN LOV 1"/>
    <property type="match status" value="1"/>
</dbReference>
<organism evidence="5 6">
    <name type="scientific">Sphingomicrobium clamense</name>
    <dbReference type="NCBI Taxonomy" id="2851013"/>
    <lineage>
        <taxon>Bacteria</taxon>
        <taxon>Pseudomonadati</taxon>
        <taxon>Pseudomonadota</taxon>
        <taxon>Alphaproteobacteria</taxon>
        <taxon>Sphingomonadales</taxon>
        <taxon>Sphingomonadaceae</taxon>
        <taxon>Sphingomicrobium</taxon>
    </lineage>
</organism>
<dbReference type="PANTHER" id="PTHR47429:SF2">
    <property type="entry name" value="PROTEIN TWIN LOV 1"/>
    <property type="match status" value="1"/>
</dbReference>
<evidence type="ECO:0000256" key="2">
    <source>
        <dbReference type="ARBA" id="ARBA00022643"/>
    </source>
</evidence>
<evidence type="ECO:0000256" key="1">
    <source>
        <dbReference type="ARBA" id="ARBA00022630"/>
    </source>
</evidence>
<evidence type="ECO:0000313" key="5">
    <source>
        <dbReference type="EMBL" id="MBW0143695.1"/>
    </source>
</evidence>
<name>A0ABS6V296_9SPHN</name>
<protein>
    <submittedName>
        <fullName evidence="5">PAS domain-containing protein</fullName>
    </submittedName>
</protein>
<gene>
    <name evidence="5" type="ORF">KTQ36_00080</name>
</gene>
<dbReference type="Pfam" id="PF13426">
    <property type="entry name" value="PAS_9"/>
    <property type="match status" value="1"/>
</dbReference>
<dbReference type="RefSeq" id="WP_218631766.1">
    <property type="nucleotide sequence ID" value="NZ_JAHVAH010000001.1"/>
</dbReference>
<evidence type="ECO:0000259" key="4">
    <source>
        <dbReference type="PROSITE" id="PS50112"/>
    </source>
</evidence>
<dbReference type="EMBL" id="JAHVAH010000001">
    <property type="protein sequence ID" value="MBW0143695.1"/>
    <property type="molecule type" value="Genomic_DNA"/>
</dbReference>
<keyword evidence="6" id="KW-1185">Reference proteome</keyword>
<dbReference type="InterPro" id="IPR000014">
    <property type="entry name" value="PAS"/>
</dbReference>
<evidence type="ECO:0000313" key="6">
    <source>
        <dbReference type="Proteomes" id="UP000698028"/>
    </source>
</evidence>
<feature type="domain" description="PAS" evidence="4">
    <location>
        <begin position="15"/>
        <end position="42"/>
    </location>
</feature>
<dbReference type="NCBIfam" id="TIGR00229">
    <property type="entry name" value="sensory_box"/>
    <property type="match status" value="1"/>
</dbReference>
<keyword evidence="3" id="KW-0157">Chromophore</keyword>
<evidence type="ECO:0000256" key="3">
    <source>
        <dbReference type="ARBA" id="ARBA00022991"/>
    </source>
</evidence>
<accession>A0ABS6V296</accession>
<dbReference type="CDD" id="cd00130">
    <property type="entry name" value="PAS"/>
    <property type="match status" value="1"/>
</dbReference>
<proteinExistence type="predicted"/>
<reference evidence="5 6" key="1">
    <citation type="submission" date="2021-07" db="EMBL/GenBank/DDBJ databases">
        <title>The draft genome sequence of Sphingomicrobium sp. B8.</title>
        <authorList>
            <person name="Mu L."/>
        </authorList>
    </citation>
    <scope>NUCLEOTIDE SEQUENCE [LARGE SCALE GENOMIC DNA]</scope>
    <source>
        <strain evidence="5 6">B8</strain>
    </source>
</reference>
<keyword evidence="1" id="KW-0285">Flavoprotein</keyword>
<sequence>MQGANVALTLARVDDPRARIVETNERFVALTGYARDNVVGRNCRFMQNHLTRQPGVMRLREFMADPQRPRIRVQLINFRANGDPFVNLVTLTRLKGPGGTPRYILGSQFDITRAAPEELLEHDERGDRMRVDMSGSGHREMIVGSYQSMAEAAASIAQGRLLIDEADRAGMLQ</sequence>
<comment type="caution">
    <text evidence="5">The sequence shown here is derived from an EMBL/GenBank/DDBJ whole genome shotgun (WGS) entry which is preliminary data.</text>
</comment>